<dbReference type="Proteomes" id="UP001595957">
    <property type="component" value="Unassembled WGS sequence"/>
</dbReference>
<accession>A0ABV9EX01</accession>
<evidence type="ECO:0000313" key="1">
    <source>
        <dbReference type="EMBL" id="MFC4593215.1"/>
    </source>
</evidence>
<sequence>MIALRLVNDAIEGSANHRLKAIPLLHSLGLFDAVAQLDNSKEAQDARIAEVLQRLQQEAERG</sequence>
<comment type="caution">
    <text evidence="1">The sequence shown here is derived from an EMBL/GenBank/DDBJ whole genome shotgun (WGS) entry which is preliminary data.</text>
</comment>
<keyword evidence="2" id="KW-1185">Reference proteome</keyword>
<dbReference type="RefSeq" id="WP_380802471.1">
    <property type="nucleotide sequence ID" value="NZ_JBHSFZ010000004.1"/>
</dbReference>
<proteinExistence type="predicted"/>
<gene>
    <name evidence="1" type="ORF">ACFO3E_03255</name>
</gene>
<organism evidence="1 2">
    <name type="scientific">Sphingobium tyrosinilyticum</name>
    <dbReference type="NCBI Taxonomy" id="2715436"/>
    <lineage>
        <taxon>Bacteria</taxon>
        <taxon>Pseudomonadati</taxon>
        <taxon>Pseudomonadota</taxon>
        <taxon>Alphaproteobacteria</taxon>
        <taxon>Sphingomonadales</taxon>
        <taxon>Sphingomonadaceae</taxon>
        <taxon>Sphingobium</taxon>
    </lineage>
</organism>
<reference evidence="2" key="1">
    <citation type="journal article" date="2019" name="Int. J. Syst. Evol. Microbiol.">
        <title>The Global Catalogue of Microorganisms (GCM) 10K type strain sequencing project: providing services to taxonomists for standard genome sequencing and annotation.</title>
        <authorList>
            <consortium name="The Broad Institute Genomics Platform"/>
            <consortium name="The Broad Institute Genome Sequencing Center for Infectious Disease"/>
            <person name="Wu L."/>
            <person name="Ma J."/>
        </authorList>
    </citation>
    <scope>NUCLEOTIDE SEQUENCE [LARGE SCALE GENOMIC DNA]</scope>
    <source>
        <strain evidence="2">NBRC 103632</strain>
    </source>
</reference>
<protein>
    <submittedName>
        <fullName evidence="1">Uncharacterized protein</fullName>
    </submittedName>
</protein>
<name>A0ABV9EX01_9SPHN</name>
<evidence type="ECO:0000313" key="2">
    <source>
        <dbReference type="Proteomes" id="UP001595957"/>
    </source>
</evidence>
<dbReference type="EMBL" id="JBHSFZ010000004">
    <property type="protein sequence ID" value="MFC4593215.1"/>
    <property type="molecule type" value="Genomic_DNA"/>
</dbReference>